<reference evidence="2" key="1">
    <citation type="journal article" date="2020" name="Nature">
        <title>Giant virus diversity and host interactions through global metagenomics.</title>
        <authorList>
            <person name="Schulz F."/>
            <person name="Roux S."/>
            <person name="Paez-Espino D."/>
            <person name="Jungbluth S."/>
            <person name="Walsh D.A."/>
            <person name="Denef V.J."/>
            <person name="McMahon K.D."/>
            <person name="Konstantinidis K.T."/>
            <person name="Eloe-Fadrosh E.A."/>
            <person name="Kyrpides N.C."/>
            <person name="Woyke T."/>
        </authorList>
    </citation>
    <scope>NUCLEOTIDE SEQUENCE</scope>
    <source>
        <strain evidence="2">GVMAG-M-3300020166-5</strain>
    </source>
</reference>
<name>A0A6C0C0A7_9ZZZZ</name>
<proteinExistence type="predicted"/>
<keyword evidence="1" id="KW-1133">Transmembrane helix</keyword>
<organism evidence="2">
    <name type="scientific">viral metagenome</name>
    <dbReference type="NCBI Taxonomy" id="1070528"/>
    <lineage>
        <taxon>unclassified sequences</taxon>
        <taxon>metagenomes</taxon>
        <taxon>organismal metagenomes</taxon>
    </lineage>
</organism>
<feature type="transmembrane region" description="Helical" evidence="1">
    <location>
        <begin position="54"/>
        <end position="72"/>
    </location>
</feature>
<evidence type="ECO:0000313" key="2">
    <source>
        <dbReference type="EMBL" id="QHS97058.1"/>
    </source>
</evidence>
<sequence>MNYVLLSLFLGMATACSLILTHQQLNTFEKPFITFILTLQFVAIISLYFDYKDMLFVTHVFYAITLLMGSIYAKNIYIILLLICVMCIAKICVCCIGDCPYHSCSKRLRYGGGGETDNILYGVCLCILIYRYIQ</sequence>
<feature type="transmembrane region" description="Helical" evidence="1">
    <location>
        <begin position="78"/>
        <end position="97"/>
    </location>
</feature>
<dbReference type="AlphaFoldDB" id="A0A6C0C0A7"/>
<keyword evidence="1" id="KW-0812">Transmembrane</keyword>
<accession>A0A6C0C0A7</accession>
<protein>
    <submittedName>
        <fullName evidence="2">Uncharacterized protein</fullName>
    </submittedName>
</protein>
<dbReference type="EMBL" id="MN739284">
    <property type="protein sequence ID" value="QHS97058.1"/>
    <property type="molecule type" value="Genomic_DNA"/>
</dbReference>
<feature type="transmembrane region" description="Helical" evidence="1">
    <location>
        <begin position="31"/>
        <end position="49"/>
    </location>
</feature>
<evidence type="ECO:0000256" key="1">
    <source>
        <dbReference type="SAM" id="Phobius"/>
    </source>
</evidence>
<keyword evidence="1" id="KW-0472">Membrane</keyword>